<dbReference type="GO" id="GO:0016780">
    <property type="term" value="F:phosphotransferase activity, for other substituted phosphate groups"/>
    <property type="evidence" value="ECO:0007669"/>
    <property type="project" value="InterPro"/>
</dbReference>
<evidence type="ECO:0000256" key="11">
    <source>
        <dbReference type="RuleBase" id="RU003750"/>
    </source>
</evidence>
<dbReference type="PANTHER" id="PTHR14269">
    <property type="entry name" value="CDP-DIACYLGLYCEROL--GLYCEROL-3-PHOSPHATE 3-PHOSPHATIDYLTRANSFERASE-RELATED"/>
    <property type="match status" value="1"/>
</dbReference>
<evidence type="ECO:0000256" key="2">
    <source>
        <dbReference type="ARBA" id="ARBA00010441"/>
    </source>
</evidence>
<gene>
    <name evidence="13" type="ORF">FVE67_03415</name>
</gene>
<evidence type="ECO:0008006" key="15">
    <source>
        <dbReference type="Google" id="ProtNLM"/>
    </source>
</evidence>
<dbReference type="PANTHER" id="PTHR14269:SF11">
    <property type="entry name" value="CDP-DIACYLGLYCEROL--GLYCEROL-3-PHOSPHATE 3-PHOSPHATIDYLTRANSFERASE"/>
    <property type="match status" value="1"/>
</dbReference>
<reference evidence="13 14" key="1">
    <citation type="submission" date="2019-08" db="EMBL/GenBank/DDBJ databases">
        <title>Complete genome sequence of Thermosulfurimonas marina SU872T, an anaerobic thermophilic chemolithoautotrophic bacterium isolated from a shallow marine hydrothermal vent.</title>
        <authorList>
            <person name="Allioux M."/>
            <person name="Jebbar M."/>
            <person name="Slobodkina G."/>
            <person name="Slobodkin A."/>
            <person name="Moalic Y."/>
            <person name="Frolova A."/>
            <person name="Shao Z."/>
            <person name="Alain K."/>
        </authorList>
    </citation>
    <scope>NUCLEOTIDE SEQUENCE [LARGE SCALE GENOMIC DNA]</scope>
    <source>
        <strain evidence="13 14">SU872</strain>
    </source>
</reference>
<feature type="transmembrane region" description="Helical" evidence="12">
    <location>
        <begin position="117"/>
        <end position="138"/>
    </location>
</feature>
<organism evidence="13 14">
    <name type="scientific">Thermosulfurimonas marina</name>
    <dbReference type="NCBI Taxonomy" id="2047767"/>
    <lineage>
        <taxon>Bacteria</taxon>
        <taxon>Pseudomonadati</taxon>
        <taxon>Thermodesulfobacteriota</taxon>
        <taxon>Thermodesulfobacteria</taxon>
        <taxon>Thermodesulfobacteriales</taxon>
        <taxon>Thermodesulfobacteriaceae</taxon>
        <taxon>Thermosulfurimonas</taxon>
    </lineage>
</organism>
<keyword evidence="10" id="KW-1208">Phospholipid metabolism</keyword>
<feature type="transmembrane region" description="Helical" evidence="12">
    <location>
        <begin position="144"/>
        <end position="166"/>
    </location>
</feature>
<evidence type="ECO:0000256" key="7">
    <source>
        <dbReference type="ARBA" id="ARBA00023098"/>
    </source>
</evidence>
<feature type="transmembrane region" description="Helical" evidence="12">
    <location>
        <begin position="178"/>
        <end position="195"/>
    </location>
</feature>
<dbReference type="Gene3D" id="1.20.120.1760">
    <property type="match status" value="1"/>
</dbReference>
<keyword evidence="14" id="KW-1185">Reference proteome</keyword>
<comment type="similarity">
    <text evidence="2 11">Belongs to the CDP-alcohol phosphatidyltransferase class-I family.</text>
</comment>
<keyword evidence="4 11" id="KW-0808">Transferase</keyword>
<dbReference type="GO" id="GO:0046474">
    <property type="term" value="P:glycerophospholipid biosynthetic process"/>
    <property type="evidence" value="ECO:0007669"/>
    <property type="project" value="TreeGrafter"/>
</dbReference>
<protein>
    <recommendedName>
        <fullName evidence="15">CDP-diacylglycerol--glycerol-3-phosphate 3-phosphatidyltransferase</fullName>
    </recommendedName>
</protein>
<dbReference type="GO" id="GO:0016020">
    <property type="term" value="C:membrane"/>
    <property type="evidence" value="ECO:0007669"/>
    <property type="project" value="UniProtKB-SubCell"/>
</dbReference>
<keyword evidence="5 12" id="KW-0812">Transmembrane</keyword>
<evidence type="ECO:0000256" key="1">
    <source>
        <dbReference type="ARBA" id="ARBA00004141"/>
    </source>
</evidence>
<sequence length="241" mass="26571">MFRVTPNRLTFLRVLLLPLPCVLLYGGPEMKLTAVGVGSFLGLTDYLDGWLARRTRPSRLGTLLDPVADKVFVTAIYLLMVHLRYLSYLPVALILLREILVGSLRGSGRRLSVWPLARVKTAFQMAGAGLVILAFVFFDPERAWSFGSLVAWLAAALTWLSAWPYLREGLRGLSAKEALRLGIGLLPAVILLALFPSSQAFWWLPYGGLVFYFPLTLLASLLRRLPDSPDGPGVVSGPEDC</sequence>
<evidence type="ECO:0000256" key="12">
    <source>
        <dbReference type="SAM" id="Phobius"/>
    </source>
</evidence>
<name>A0A6H1WRU4_9BACT</name>
<evidence type="ECO:0000313" key="13">
    <source>
        <dbReference type="EMBL" id="QJA05902.1"/>
    </source>
</evidence>
<dbReference type="RefSeq" id="WP_168719256.1">
    <property type="nucleotide sequence ID" value="NZ_CP042909.1"/>
</dbReference>
<dbReference type="InterPro" id="IPR050324">
    <property type="entry name" value="CDP-alcohol_PTase-I"/>
</dbReference>
<keyword evidence="7" id="KW-0443">Lipid metabolism</keyword>
<feature type="transmembrane region" description="Helical" evidence="12">
    <location>
        <begin position="71"/>
        <end position="96"/>
    </location>
</feature>
<dbReference type="KEGG" id="tmai:FVE67_03415"/>
<keyword evidence="9" id="KW-0594">Phospholipid biosynthesis</keyword>
<keyword evidence="3" id="KW-0444">Lipid biosynthesis</keyword>
<evidence type="ECO:0000256" key="6">
    <source>
        <dbReference type="ARBA" id="ARBA00022989"/>
    </source>
</evidence>
<dbReference type="Proteomes" id="UP000501253">
    <property type="component" value="Chromosome"/>
</dbReference>
<evidence type="ECO:0000256" key="3">
    <source>
        <dbReference type="ARBA" id="ARBA00022516"/>
    </source>
</evidence>
<dbReference type="InterPro" id="IPR000462">
    <property type="entry name" value="CDP-OH_P_trans"/>
</dbReference>
<dbReference type="AlphaFoldDB" id="A0A6H1WRU4"/>
<dbReference type="Pfam" id="PF01066">
    <property type="entry name" value="CDP-OH_P_transf"/>
    <property type="match status" value="1"/>
</dbReference>
<comment type="subcellular location">
    <subcellularLocation>
        <location evidence="1">Membrane</location>
        <topology evidence="1">Multi-pass membrane protein</topology>
    </subcellularLocation>
</comment>
<proteinExistence type="inferred from homology"/>
<evidence type="ECO:0000256" key="5">
    <source>
        <dbReference type="ARBA" id="ARBA00022692"/>
    </source>
</evidence>
<dbReference type="InterPro" id="IPR048254">
    <property type="entry name" value="CDP_ALCOHOL_P_TRANSF_CS"/>
</dbReference>
<evidence type="ECO:0000256" key="10">
    <source>
        <dbReference type="ARBA" id="ARBA00023264"/>
    </source>
</evidence>
<feature type="transmembrane region" description="Helical" evidence="12">
    <location>
        <begin position="201"/>
        <end position="222"/>
    </location>
</feature>
<evidence type="ECO:0000256" key="9">
    <source>
        <dbReference type="ARBA" id="ARBA00023209"/>
    </source>
</evidence>
<evidence type="ECO:0000256" key="4">
    <source>
        <dbReference type="ARBA" id="ARBA00022679"/>
    </source>
</evidence>
<accession>A0A6H1WRU4</accession>
<dbReference type="InterPro" id="IPR043130">
    <property type="entry name" value="CDP-OH_PTrfase_TM_dom"/>
</dbReference>
<evidence type="ECO:0000313" key="14">
    <source>
        <dbReference type="Proteomes" id="UP000501253"/>
    </source>
</evidence>
<keyword evidence="6 12" id="KW-1133">Transmembrane helix</keyword>
<keyword evidence="8 12" id="KW-0472">Membrane</keyword>
<dbReference type="PROSITE" id="PS00379">
    <property type="entry name" value="CDP_ALCOHOL_P_TRANSF"/>
    <property type="match status" value="1"/>
</dbReference>
<evidence type="ECO:0000256" key="8">
    <source>
        <dbReference type="ARBA" id="ARBA00023136"/>
    </source>
</evidence>
<dbReference type="EMBL" id="CP042909">
    <property type="protein sequence ID" value="QJA05902.1"/>
    <property type="molecule type" value="Genomic_DNA"/>
</dbReference>